<sequence length="316" mass="32966">MGGHAAAGALLAKMQGYSALSGGVGALGGELTAKALTSALHPGMEGSALPEGQKQRISALSTLAAGLSGAVVGQGAGDALAGAQAGKNAVENNFLSPESMPKGLADLGSSVTSYAKYAQDNNLSPEQVQADLTRMVKGDLPEGADIVKAILSNTPVSDTVMAVLTAEEAKDYALALLSTVPAERALTVVGKTATAFTNKQIVRAAEKISTAKPGKQFTQPRDLNEQILWNQVKESPADGKKFSEMGFNLNSDPRFPQSSGFEKMTASHKLPNGSNIEIHYQHNSITGKAYDMKIVTPQRTTSNPSDVIESIKDNIR</sequence>
<keyword evidence="2" id="KW-0800">Toxin</keyword>
<evidence type="ECO:0000256" key="1">
    <source>
        <dbReference type="ARBA" id="ARBA00004219"/>
    </source>
</evidence>
<name>A0ABY2SHJ4_9HYPH</name>
<proteinExistence type="predicted"/>
<evidence type="ECO:0000259" key="5">
    <source>
        <dbReference type="Pfam" id="PF04829"/>
    </source>
</evidence>
<dbReference type="Proteomes" id="UP000305202">
    <property type="component" value="Unassembled WGS sequence"/>
</dbReference>
<keyword evidence="4" id="KW-0843">Virulence</keyword>
<evidence type="ECO:0000256" key="4">
    <source>
        <dbReference type="ARBA" id="ARBA00023026"/>
    </source>
</evidence>
<evidence type="ECO:0000313" key="6">
    <source>
        <dbReference type="EMBL" id="TKI04144.1"/>
    </source>
</evidence>
<comment type="caution">
    <text evidence="6">The sequence shown here is derived from an EMBL/GenBank/DDBJ whole genome shotgun (WGS) entry which is preliminary data.</text>
</comment>
<evidence type="ECO:0000313" key="7">
    <source>
        <dbReference type="Proteomes" id="UP000305202"/>
    </source>
</evidence>
<evidence type="ECO:0000256" key="2">
    <source>
        <dbReference type="ARBA" id="ARBA00022656"/>
    </source>
</evidence>
<dbReference type="InterPro" id="IPR006914">
    <property type="entry name" value="VENN_dom"/>
</dbReference>
<evidence type="ECO:0000256" key="3">
    <source>
        <dbReference type="ARBA" id="ARBA00022913"/>
    </source>
</evidence>
<keyword evidence="7" id="KW-1185">Reference proteome</keyword>
<dbReference type="RefSeq" id="WP_136991723.1">
    <property type="nucleotide sequence ID" value="NZ_SZPQ01000032.1"/>
</dbReference>
<protein>
    <recommendedName>
        <fullName evidence="5">VENN motif-containing domain-containing protein</fullName>
    </recommendedName>
</protein>
<reference evidence="6 7" key="1">
    <citation type="submission" date="2019-04" db="EMBL/GenBank/DDBJ databases">
        <authorList>
            <person name="Li M."/>
            <person name="Gao C."/>
        </authorList>
    </citation>
    <scope>NUCLEOTIDE SEQUENCE [LARGE SCALE GENOMIC DNA]</scope>
    <source>
        <strain evidence="6 7">BGMRC 2031</strain>
    </source>
</reference>
<gene>
    <name evidence="6" type="ORF">FCN80_18865</name>
</gene>
<accession>A0ABY2SHJ4</accession>
<dbReference type="Pfam" id="PF04829">
    <property type="entry name" value="PT-VENN"/>
    <property type="match status" value="1"/>
</dbReference>
<dbReference type="EMBL" id="SZPQ01000032">
    <property type="protein sequence ID" value="TKI04144.1"/>
    <property type="molecule type" value="Genomic_DNA"/>
</dbReference>
<organism evidence="6 7">
    <name type="scientific">Martelella alba</name>
    <dbReference type="NCBI Taxonomy" id="2590451"/>
    <lineage>
        <taxon>Bacteria</taxon>
        <taxon>Pseudomonadati</taxon>
        <taxon>Pseudomonadota</taxon>
        <taxon>Alphaproteobacteria</taxon>
        <taxon>Hyphomicrobiales</taxon>
        <taxon>Aurantimonadaceae</taxon>
        <taxon>Martelella</taxon>
    </lineage>
</organism>
<feature type="domain" description="VENN motif-containing" evidence="5">
    <location>
        <begin position="47"/>
        <end position="96"/>
    </location>
</feature>
<keyword evidence="3" id="KW-1266">Target cell cytoplasm</keyword>
<comment type="subcellular location">
    <subcellularLocation>
        <location evidence="1">Target cell</location>
        <location evidence="1">Target cell cytoplasm</location>
    </subcellularLocation>
</comment>